<organism evidence="1 2">
    <name type="scientific">Goodea atripinnis</name>
    <dbReference type="NCBI Taxonomy" id="208336"/>
    <lineage>
        <taxon>Eukaryota</taxon>
        <taxon>Metazoa</taxon>
        <taxon>Chordata</taxon>
        <taxon>Craniata</taxon>
        <taxon>Vertebrata</taxon>
        <taxon>Euteleostomi</taxon>
        <taxon>Actinopterygii</taxon>
        <taxon>Neopterygii</taxon>
        <taxon>Teleostei</taxon>
        <taxon>Neoteleostei</taxon>
        <taxon>Acanthomorphata</taxon>
        <taxon>Ovalentaria</taxon>
        <taxon>Atherinomorphae</taxon>
        <taxon>Cyprinodontiformes</taxon>
        <taxon>Goodeidae</taxon>
        <taxon>Goodea</taxon>
    </lineage>
</organism>
<reference evidence="1 2" key="1">
    <citation type="submission" date="2021-06" db="EMBL/GenBank/DDBJ databases">
        <authorList>
            <person name="Palmer J.M."/>
        </authorList>
    </citation>
    <scope>NUCLEOTIDE SEQUENCE [LARGE SCALE GENOMIC DNA]</scope>
    <source>
        <strain evidence="1 2">GA_2019</strain>
        <tissue evidence="1">Muscle</tissue>
    </source>
</reference>
<comment type="caution">
    <text evidence="1">The sequence shown here is derived from an EMBL/GenBank/DDBJ whole genome shotgun (WGS) entry which is preliminary data.</text>
</comment>
<accession>A0ABV0NEW0</accession>
<evidence type="ECO:0000313" key="1">
    <source>
        <dbReference type="EMBL" id="MEQ2169601.1"/>
    </source>
</evidence>
<feature type="non-terminal residue" evidence="1">
    <location>
        <position position="103"/>
    </location>
</feature>
<dbReference type="EMBL" id="JAHRIO010033385">
    <property type="protein sequence ID" value="MEQ2169601.1"/>
    <property type="molecule type" value="Genomic_DNA"/>
</dbReference>
<proteinExistence type="predicted"/>
<keyword evidence="2" id="KW-1185">Reference proteome</keyword>
<dbReference type="Proteomes" id="UP001476798">
    <property type="component" value="Unassembled WGS sequence"/>
</dbReference>
<gene>
    <name evidence="1" type="ORF">GOODEAATRI_026858</name>
</gene>
<evidence type="ECO:0000313" key="2">
    <source>
        <dbReference type="Proteomes" id="UP001476798"/>
    </source>
</evidence>
<name>A0ABV0NEW0_9TELE</name>
<sequence>MSGVSVAGGWKIIAPPASVSLWTRVFLRKQKEERLLGDLLLNLPVADVSKQHGSKEQTCHGEMEHKAFNILYVSVRLHHQTWAEDFPPDLRSEASRIYFSRWT</sequence>
<protein>
    <submittedName>
        <fullName evidence="1">Uncharacterized protein</fullName>
    </submittedName>
</protein>